<keyword evidence="2" id="KW-0449">Lipoprotein</keyword>
<organism evidence="2 3">
    <name type="scientific">Phytohabitans suffuscus</name>
    <dbReference type="NCBI Taxonomy" id="624315"/>
    <lineage>
        <taxon>Bacteria</taxon>
        <taxon>Bacillati</taxon>
        <taxon>Actinomycetota</taxon>
        <taxon>Actinomycetes</taxon>
        <taxon>Micromonosporales</taxon>
        <taxon>Micromonosporaceae</taxon>
    </lineage>
</organism>
<keyword evidence="1" id="KW-0732">Signal</keyword>
<dbReference type="PROSITE" id="PS51257">
    <property type="entry name" value="PROKAR_LIPOPROTEIN"/>
    <property type="match status" value="1"/>
</dbReference>
<dbReference type="InterPro" id="IPR058119">
    <property type="entry name" value="SCO0607-like"/>
</dbReference>
<evidence type="ECO:0000256" key="1">
    <source>
        <dbReference type="SAM" id="SignalP"/>
    </source>
</evidence>
<name>A0A6F8YZX7_9ACTN</name>
<feature type="signal peptide" evidence="1">
    <location>
        <begin position="1"/>
        <end position="24"/>
    </location>
</feature>
<dbReference type="NCBIfam" id="NF046120">
    <property type="entry name" value="lipo_SCO0607"/>
    <property type="match status" value="1"/>
</dbReference>
<evidence type="ECO:0000313" key="2">
    <source>
        <dbReference type="EMBL" id="BCB91740.1"/>
    </source>
</evidence>
<keyword evidence="3" id="KW-1185">Reference proteome</keyword>
<dbReference type="AlphaFoldDB" id="A0A6F8YZX7"/>
<proteinExistence type="predicted"/>
<dbReference type="Proteomes" id="UP000503011">
    <property type="component" value="Chromosome"/>
</dbReference>
<gene>
    <name evidence="2" type="ORF">Psuf_090530</name>
</gene>
<reference evidence="2 3" key="1">
    <citation type="submission" date="2020-03" db="EMBL/GenBank/DDBJ databases">
        <title>Whole genome shotgun sequence of Phytohabitans suffuscus NBRC 105367.</title>
        <authorList>
            <person name="Komaki H."/>
            <person name="Tamura T."/>
        </authorList>
    </citation>
    <scope>NUCLEOTIDE SEQUENCE [LARGE SCALE GENOMIC DNA]</scope>
    <source>
        <strain evidence="2 3">NBRC 105367</strain>
    </source>
</reference>
<feature type="chain" id="PRO_5039488729" evidence="1">
    <location>
        <begin position="25"/>
        <end position="96"/>
    </location>
</feature>
<evidence type="ECO:0000313" key="3">
    <source>
        <dbReference type="Proteomes" id="UP000503011"/>
    </source>
</evidence>
<dbReference type="KEGG" id="psuu:Psuf_090530"/>
<dbReference type="RefSeq" id="WP_173165100.1">
    <property type="nucleotide sequence ID" value="NZ_AP022871.1"/>
</dbReference>
<sequence length="96" mass="10284">MALGFIRRHAAAVAAASLPAALLAGCGFRDAICGSDQYPVLQVGGTGRQCVSESDGPPAGWTRFPAGKEPKHVDDEWDVYWRTHTIDESGEIVESR</sequence>
<protein>
    <submittedName>
        <fullName evidence="2">Lipoprotein</fullName>
    </submittedName>
</protein>
<accession>A0A6F8YZX7</accession>
<reference evidence="2 3" key="2">
    <citation type="submission" date="2020-03" db="EMBL/GenBank/DDBJ databases">
        <authorList>
            <person name="Ichikawa N."/>
            <person name="Kimura A."/>
            <person name="Kitahashi Y."/>
            <person name="Uohara A."/>
        </authorList>
    </citation>
    <scope>NUCLEOTIDE SEQUENCE [LARGE SCALE GENOMIC DNA]</scope>
    <source>
        <strain evidence="2 3">NBRC 105367</strain>
    </source>
</reference>
<dbReference type="EMBL" id="AP022871">
    <property type="protein sequence ID" value="BCB91740.1"/>
    <property type="molecule type" value="Genomic_DNA"/>
</dbReference>